<dbReference type="PROSITE" id="PS51257">
    <property type="entry name" value="PROKAR_LIPOPROTEIN"/>
    <property type="match status" value="1"/>
</dbReference>
<organism evidence="1 2">
    <name type="scientific">Paracoccus isoporae</name>
    <dbReference type="NCBI Taxonomy" id="591205"/>
    <lineage>
        <taxon>Bacteria</taxon>
        <taxon>Pseudomonadati</taxon>
        <taxon>Pseudomonadota</taxon>
        <taxon>Alphaproteobacteria</taxon>
        <taxon>Rhodobacterales</taxon>
        <taxon>Paracoccaceae</taxon>
        <taxon>Paracoccus</taxon>
    </lineage>
</organism>
<proteinExistence type="predicted"/>
<reference evidence="1 2" key="1">
    <citation type="submission" date="2016-10" db="EMBL/GenBank/DDBJ databases">
        <authorList>
            <person name="de Groot N.N."/>
        </authorList>
    </citation>
    <scope>NUCLEOTIDE SEQUENCE [LARGE SCALE GENOMIC DNA]</scope>
    <source>
        <strain evidence="1 2">DSM 22220</strain>
    </source>
</reference>
<dbReference type="STRING" id="591205.SAMN05421538_102532"/>
<dbReference type="AlphaFoldDB" id="A0A1G6Y039"/>
<evidence type="ECO:0000313" key="2">
    <source>
        <dbReference type="Proteomes" id="UP000199344"/>
    </source>
</evidence>
<dbReference type="OrthoDB" id="7951357at2"/>
<evidence type="ECO:0000313" key="1">
    <source>
        <dbReference type="EMBL" id="SDD82996.1"/>
    </source>
</evidence>
<accession>A0A1G6Y039</accession>
<sequence>MKTTVAVMLCALGLAGCADPKYGMTDETAYGRYLLAREAALMGEKPVPQIVPRARPFKAPTAEEIEGPTFWEIVERDTARLTARGTTAATGTPTYVETSRGQPDVLARPVAADPAPRVVVRGGGGGYYYDPDTGERLDSASVVVRPAPEPVARATQTDALARYALSQRHAPGTSVYPRDGGSAEVAARACARFPNANAAQLMFMTAGGPELDPYGVDPDGDGYVCGWDPTPYRTAQL</sequence>
<dbReference type="Proteomes" id="UP000199344">
    <property type="component" value="Unassembled WGS sequence"/>
</dbReference>
<dbReference type="RefSeq" id="WP_090521807.1">
    <property type="nucleotide sequence ID" value="NZ_FNAH01000002.1"/>
</dbReference>
<keyword evidence="2" id="KW-1185">Reference proteome</keyword>
<gene>
    <name evidence="1" type="ORF">SAMN05421538_102532</name>
</gene>
<evidence type="ECO:0008006" key="3">
    <source>
        <dbReference type="Google" id="ProtNLM"/>
    </source>
</evidence>
<protein>
    <recommendedName>
        <fullName evidence="3">Excalibur calcium-binding domain-containing protein</fullName>
    </recommendedName>
</protein>
<name>A0A1G6Y039_9RHOB</name>
<dbReference type="EMBL" id="FNAH01000002">
    <property type="protein sequence ID" value="SDD82996.1"/>
    <property type="molecule type" value="Genomic_DNA"/>
</dbReference>